<name>A0AA96RF39_9BACL</name>
<gene>
    <name evidence="2" type="ORF">MJA45_26270</name>
</gene>
<protein>
    <submittedName>
        <fullName evidence="2">Uncharacterized protein</fullName>
    </submittedName>
</protein>
<evidence type="ECO:0000313" key="3">
    <source>
        <dbReference type="Proteomes" id="UP001305702"/>
    </source>
</evidence>
<dbReference type="EMBL" id="CP130318">
    <property type="protein sequence ID" value="WNQ11066.1"/>
    <property type="molecule type" value="Genomic_DNA"/>
</dbReference>
<evidence type="ECO:0000256" key="1">
    <source>
        <dbReference type="SAM" id="Phobius"/>
    </source>
</evidence>
<keyword evidence="1" id="KW-1133">Transmembrane helix</keyword>
<feature type="transmembrane region" description="Helical" evidence="1">
    <location>
        <begin position="16"/>
        <end position="37"/>
    </location>
</feature>
<keyword evidence="1" id="KW-0812">Transmembrane</keyword>
<dbReference type="KEGG" id="paun:MJA45_26270"/>
<sequence>MIGYIKEGWKEAARQPFLLVLLFVYRLVWGIVLYRMVQSVVVPLMHRYAGGISKSQVQLFLAEGEFQLTKTDLSHSYLWMLLAVMLARMFVTPLLNAGVYYSLSHPHLNMGYRFFKGIRELGRSFFLLYLVQMLLTAAPAYFLLPRVTKLLEHYNTLPETYRSLLPWLAGYVLYGFLLHLFFMHLQFGRTERASLFSSLLVPLKGLLPVLSVAALLLLVSALLSGLVFAGTMIWAGFWALMAYQAYGFIRTFLSLWGITSQHRLFIQSHA</sequence>
<dbReference type="RefSeq" id="WP_315604842.1">
    <property type="nucleotide sequence ID" value="NZ_CP130318.1"/>
</dbReference>
<organism evidence="2 3">
    <name type="scientific">Paenibacillus aurantius</name>
    <dbReference type="NCBI Taxonomy" id="2918900"/>
    <lineage>
        <taxon>Bacteria</taxon>
        <taxon>Bacillati</taxon>
        <taxon>Bacillota</taxon>
        <taxon>Bacilli</taxon>
        <taxon>Bacillales</taxon>
        <taxon>Paenibacillaceae</taxon>
        <taxon>Paenibacillus</taxon>
    </lineage>
</organism>
<dbReference type="Proteomes" id="UP001305702">
    <property type="component" value="Chromosome"/>
</dbReference>
<feature type="transmembrane region" description="Helical" evidence="1">
    <location>
        <begin position="124"/>
        <end position="144"/>
    </location>
</feature>
<accession>A0AA96RF39</accession>
<proteinExistence type="predicted"/>
<keyword evidence="1" id="KW-0472">Membrane</keyword>
<evidence type="ECO:0000313" key="2">
    <source>
        <dbReference type="EMBL" id="WNQ11066.1"/>
    </source>
</evidence>
<feature type="transmembrane region" description="Helical" evidence="1">
    <location>
        <begin position="164"/>
        <end position="185"/>
    </location>
</feature>
<reference evidence="2 3" key="1">
    <citation type="submission" date="2022-02" db="EMBL/GenBank/DDBJ databases">
        <title>Paenibacillus sp. MBLB1776 Whole Genome Shotgun Sequencing.</title>
        <authorList>
            <person name="Hwang C.Y."/>
            <person name="Cho E.-S."/>
            <person name="Seo M.-J."/>
        </authorList>
    </citation>
    <scope>NUCLEOTIDE SEQUENCE [LARGE SCALE GENOMIC DNA]</scope>
    <source>
        <strain evidence="2 3">MBLB1776</strain>
    </source>
</reference>
<feature type="transmembrane region" description="Helical" evidence="1">
    <location>
        <begin position="206"/>
        <end position="229"/>
    </location>
</feature>
<keyword evidence="3" id="KW-1185">Reference proteome</keyword>
<dbReference type="AlphaFoldDB" id="A0AA96RF39"/>
<feature type="transmembrane region" description="Helical" evidence="1">
    <location>
        <begin position="77"/>
        <end position="103"/>
    </location>
</feature>